<dbReference type="EMBL" id="LN890972">
    <property type="protein sequence ID" value="CUS13544.1"/>
    <property type="molecule type" value="Genomic_DNA"/>
</dbReference>
<name>A0A292Q2A0_9PEZI</name>
<evidence type="ECO:0000256" key="1">
    <source>
        <dbReference type="SAM" id="MobiDB-lite"/>
    </source>
</evidence>
<dbReference type="Proteomes" id="UP001412239">
    <property type="component" value="Unassembled WGS sequence"/>
</dbReference>
<evidence type="ECO:0000313" key="3">
    <source>
        <dbReference type="Proteomes" id="UP001412239"/>
    </source>
</evidence>
<evidence type="ECO:0000313" key="2">
    <source>
        <dbReference type="EMBL" id="CUS13544.1"/>
    </source>
</evidence>
<accession>A0A292Q2A0</accession>
<organism evidence="2 3">
    <name type="scientific">Tuber aestivum</name>
    <name type="common">summer truffle</name>
    <dbReference type="NCBI Taxonomy" id="59557"/>
    <lineage>
        <taxon>Eukaryota</taxon>
        <taxon>Fungi</taxon>
        <taxon>Dikarya</taxon>
        <taxon>Ascomycota</taxon>
        <taxon>Pezizomycotina</taxon>
        <taxon>Pezizomycetes</taxon>
        <taxon>Pezizales</taxon>
        <taxon>Tuberaceae</taxon>
        <taxon>Tuber</taxon>
    </lineage>
</organism>
<sequence length="100" mass="10943">MSTVIHPTQLVPSSRKRALQGEAIKGSIFRVSHRYCTRVQYECFCSTMPLQGTLSGVGKGEAGSATRKASGTGMVTQHGGTLGMQAQWRREETVLEIRCR</sequence>
<protein>
    <submittedName>
        <fullName evidence="2">Uncharacterized protein</fullName>
    </submittedName>
</protein>
<feature type="region of interest" description="Disordered" evidence="1">
    <location>
        <begin position="58"/>
        <end position="79"/>
    </location>
</feature>
<feature type="compositionally biased region" description="Polar residues" evidence="1">
    <location>
        <begin position="67"/>
        <end position="79"/>
    </location>
</feature>
<reference evidence="2" key="1">
    <citation type="submission" date="2015-10" db="EMBL/GenBank/DDBJ databases">
        <authorList>
            <person name="Regsiter A."/>
            <person name="william w."/>
        </authorList>
    </citation>
    <scope>NUCLEOTIDE SEQUENCE</scope>
    <source>
        <strain evidence="2">Montdore</strain>
    </source>
</reference>
<gene>
    <name evidence="2" type="ORF">GSTUAT00002482001</name>
</gene>
<keyword evidence="3" id="KW-1185">Reference proteome</keyword>
<dbReference type="AlphaFoldDB" id="A0A292Q2A0"/>
<proteinExistence type="predicted"/>